<feature type="compositionally biased region" description="Basic and acidic residues" evidence="1">
    <location>
        <begin position="155"/>
        <end position="164"/>
    </location>
</feature>
<evidence type="ECO:0000313" key="5">
    <source>
        <dbReference type="Proteomes" id="UP000054854"/>
    </source>
</evidence>
<reference evidence="3 5" key="1">
    <citation type="submission" date="2015-11" db="EMBL/GenBank/DDBJ databases">
        <title>Genomic analysis of 38 Legionella species identifies large and diverse effector repertoires.</title>
        <authorList>
            <person name="Burstein D."/>
            <person name="Amaro F."/>
            <person name="Zusman T."/>
            <person name="Lifshitz Z."/>
            <person name="Cohen O."/>
            <person name="Gilbert J.A."/>
            <person name="Pupko T."/>
            <person name="Shuman H.A."/>
            <person name="Segal G."/>
        </authorList>
    </citation>
    <scope>NUCLEOTIDE SEQUENCE [LARGE SCALE GENOMIC DNA]</scope>
    <source>
        <strain evidence="3 5">CDC#72-OH-14</strain>
    </source>
</reference>
<evidence type="ECO:0000313" key="6">
    <source>
        <dbReference type="Proteomes" id="UP000255316"/>
    </source>
</evidence>
<evidence type="ECO:0000256" key="2">
    <source>
        <dbReference type="SAM" id="Phobius"/>
    </source>
</evidence>
<feature type="region of interest" description="Disordered" evidence="1">
    <location>
        <begin position="286"/>
        <end position="312"/>
    </location>
</feature>
<protein>
    <recommendedName>
        <fullName evidence="7">Transmembrane protein</fullName>
    </recommendedName>
</protein>
<feature type="compositionally biased region" description="Polar residues" evidence="1">
    <location>
        <begin position="260"/>
        <end position="269"/>
    </location>
</feature>
<feature type="region of interest" description="Disordered" evidence="1">
    <location>
        <begin position="250"/>
        <end position="269"/>
    </location>
</feature>
<organism evidence="4 6">
    <name type="scientific">Legionella cincinnatiensis</name>
    <dbReference type="NCBI Taxonomy" id="28085"/>
    <lineage>
        <taxon>Bacteria</taxon>
        <taxon>Pseudomonadati</taxon>
        <taxon>Pseudomonadota</taxon>
        <taxon>Gammaproteobacteria</taxon>
        <taxon>Legionellales</taxon>
        <taxon>Legionellaceae</taxon>
        <taxon>Legionella</taxon>
    </lineage>
</organism>
<sequence>MLGQSLVVIIDPRQESKVDSELKKANQNFIKFKERINKTLNFAIAPFSWLKSLFTTDDDNYYNNTHKLSALFLGLIFSPVFIICGMVTIGIGTLVLGAQLIFFPFQSIAAKIQDSFYDAEAFKGFPNNQKLSLDSIVEYKEQKNDRVSDPLANKNVEHEQDKASKTRYKKHPKQSVPTAQTTKFDSSPSLYLKKYVLETHEKEVQEQEQDKIQKTQDKNSPKQSVSTDKKAIFELSPHLYLKYGLDTMHKNQDKKHPKQSVPTAQTTKFDSSPSLYLKKYALEANEKEVQEQEQDKVQKAQDKNSSKQSVSTDKKAFFELSPHLYLKYGLGAMHKAQDKKPPKQSGSTAQTTMFHHQPYIGPGIVYAKTKIVKNGRVIEDKVFNRSSQDPGDTSKRAFKSSFRI</sequence>
<feature type="region of interest" description="Disordered" evidence="1">
    <location>
        <begin position="147"/>
        <end position="184"/>
    </location>
</feature>
<feature type="compositionally biased region" description="Basic and acidic residues" evidence="1">
    <location>
        <begin position="202"/>
        <end position="220"/>
    </location>
</feature>
<feature type="transmembrane region" description="Helical" evidence="2">
    <location>
        <begin position="70"/>
        <end position="103"/>
    </location>
</feature>
<evidence type="ECO:0000313" key="4">
    <source>
        <dbReference type="EMBL" id="STX35383.1"/>
    </source>
</evidence>
<dbReference type="EMBL" id="UGNX01000001">
    <property type="protein sequence ID" value="STX35383.1"/>
    <property type="molecule type" value="Genomic_DNA"/>
</dbReference>
<reference evidence="4 6" key="2">
    <citation type="submission" date="2018-06" db="EMBL/GenBank/DDBJ databases">
        <authorList>
            <consortium name="Pathogen Informatics"/>
            <person name="Doyle S."/>
        </authorList>
    </citation>
    <scope>NUCLEOTIDE SEQUENCE [LARGE SCALE GENOMIC DNA]</scope>
    <source>
        <strain evidence="4 6">NCTC12438</strain>
    </source>
</reference>
<dbReference type="AlphaFoldDB" id="A0A378IK39"/>
<feature type="region of interest" description="Disordered" evidence="1">
    <location>
        <begin position="202"/>
        <end position="229"/>
    </location>
</feature>
<gene>
    <name evidence="3" type="ORF">Lcin_1229</name>
    <name evidence="4" type="ORF">NCTC12438_01998</name>
</gene>
<evidence type="ECO:0008006" key="7">
    <source>
        <dbReference type="Google" id="ProtNLM"/>
    </source>
</evidence>
<keyword evidence="2" id="KW-0472">Membrane</keyword>
<dbReference type="EMBL" id="LNXX01000011">
    <property type="protein sequence ID" value="KTC89191.1"/>
    <property type="molecule type" value="Genomic_DNA"/>
</dbReference>
<dbReference type="Proteomes" id="UP000255316">
    <property type="component" value="Unassembled WGS sequence"/>
</dbReference>
<evidence type="ECO:0000313" key="3">
    <source>
        <dbReference type="EMBL" id="KTC89191.1"/>
    </source>
</evidence>
<feature type="region of interest" description="Disordered" evidence="1">
    <location>
        <begin position="383"/>
        <end position="404"/>
    </location>
</feature>
<name>A0A378IK39_9GAMM</name>
<dbReference type="STRING" id="28085.Lcin_1229"/>
<feature type="compositionally biased region" description="Polar residues" evidence="1">
    <location>
        <begin position="175"/>
        <end position="184"/>
    </location>
</feature>
<proteinExistence type="predicted"/>
<dbReference type="Proteomes" id="UP000054854">
    <property type="component" value="Unassembled WGS sequence"/>
</dbReference>
<evidence type="ECO:0000256" key="1">
    <source>
        <dbReference type="SAM" id="MobiDB-lite"/>
    </source>
</evidence>
<keyword evidence="2" id="KW-1133">Transmembrane helix</keyword>
<keyword evidence="5" id="KW-1185">Reference proteome</keyword>
<accession>A0A378IK39</accession>
<keyword evidence="2" id="KW-0812">Transmembrane</keyword>
<feature type="compositionally biased region" description="Basic and acidic residues" evidence="1">
    <location>
        <begin position="286"/>
        <end position="305"/>
    </location>
</feature>